<sequence>MKKAYRAFRQYSCQFRKNWLEYLILFGSLDIVNQFLVIPFFRWITTFVLQAGEIPFVSYQNLITILTRHPLVVISLLVELGCLLIIIYGEFMFLLTGIHEIGLPDFSWRRIFRQTRETLSLLNLGSLILLLGYFLLVIPFADIIFRTPLLAKIQIPQFIIDYLTRNMWLISGLAFFYILMTVIGIRLILTMPLMAYQHLRLRPAMHRSWQMTSRLEWATFLSYIIFVTIITGIVTVCFYALIYLLQLGLDLLPGKLPFLTAIFNLSFLQLGGELLAIWTGTVVLLVVVNPLTRISELVLAPERPSRGLLISFMLIFLVIGLATFTNNTFYMMGTRLKRPVTISHRGVAEENGVQNTIPAMEKTAKLKPDYVEMDLHETKDHQFVVMHDENLKKLTGVDKTPHELTLNQLTQLTVHDNGYRAKVASFDQYLAAAEKRHQKLLIEIKSTPRDSKEMLRNFNARYGKRILRDHDQIHSLDYSVVTSLKKINPKLKVLYIQPYNFGNPQGAADGYSMEYSTLNQDFITQAHWQRQLVYAWTVNEEGIMKQAMYNHADGIITDNLGQLNTVIKDFTGKQSYANRILNYIIIFPTTSGIEP</sequence>
<dbReference type="Pfam" id="PF03009">
    <property type="entry name" value="GDPD"/>
    <property type="match status" value="1"/>
</dbReference>
<feature type="transmembrane region" description="Helical" evidence="1">
    <location>
        <begin position="20"/>
        <end position="41"/>
    </location>
</feature>
<keyword evidence="1" id="KW-0472">Membrane</keyword>
<proteinExistence type="predicted"/>
<keyword evidence="1" id="KW-0812">Transmembrane</keyword>
<dbReference type="InterPro" id="IPR030395">
    <property type="entry name" value="GP_PDE_dom"/>
</dbReference>
<dbReference type="Proteomes" id="UP000534578">
    <property type="component" value="Unassembled WGS sequence"/>
</dbReference>
<feature type="transmembrane region" description="Helical" evidence="1">
    <location>
        <begin position="265"/>
        <end position="288"/>
    </location>
</feature>
<dbReference type="CDD" id="cd08579">
    <property type="entry name" value="GDPD_memb_like"/>
    <property type="match status" value="1"/>
</dbReference>
<dbReference type="Pfam" id="PF10110">
    <property type="entry name" value="GPDPase_memb"/>
    <property type="match status" value="1"/>
</dbReference>
<dbReference type="PANTHER" id="PTHR46211">
    <property type="entry name" value="GLYCEROPHOSPHORYL DIESTER PHOSPHODIESTERASE"/>
    <property type="match status" value="1"/>
</dbReference>
<dbReference type="InterPro" id="IPR017946">
    <property type="entry name" value="PLC-like_Pdiesterase_TIM-brl"/>
</dbReference>
<dbReference type="PROSITE" id="PS51704">
    <property type="entry name" value="GP_PDE"/>
    <property type="match status" value="1"/>
</dbReference>
<dbReference type="GO" id="GO:0008081">
    <property type="term" value="F:phosphoric diester hydrolase activity"/>
    <property type="evidence" value="ECO:0007669"/>
    <property type="project" value="InterPro"/>
</dbReference>
<keyword evidence="6" id="KW-1185">Reference proteome</keyword>
<dbReference type="SUPFAM" id="SSF51695">
    <property type="entry name" value="PLC-like phosphodiesterases"/>
    <property type="match status" value="1"/>
</dbReference>
<dbReference type="Gene3D" id="3.20.20.190">
    <property type="entry name" value="Phosphatidylinositol (PI) phosphodiesterase"/>
    <property type="match status" value="1"/>
</dbReference>
<feature type="transmembrane region" description="Helical" evidence="1">
    <location>
        <begin position="71"/>
        <end position="98"/>
    </location>
</feature>
<dbReference type="InterPro" id="IPR018476">
    <property type="entry name" value="GlyceroP-diester-Pdiesterase_M"/>
</dbReference>
<accession>A0A7W3UIB0</accession>
<dbReference type="RefSeq" id="WP_182578849.1">
    <property type="nucleotide sequence ID" value="NZ_JACIVE010000059.1"/>
</dbReference>
<protein>
    <submittedName>
        <fullName evidence="3">Glycerophosphodiester phosphodiesterase</fullName>
    </submittedName>
</protein>
<dbReference type="AlphaFoldDB" id="A0A7W3UIB0"/>
<name>A0A7W3UIB0_9LACO</name>
<dbReference type="EMBL" id="JACIVE010000059">
    <property type="protein sequence ID" value="MBB1095991.1"/>
    <property type="molecule type" value="Genomic_DNA"/>
</dbReference>
<evidence type="ECO:0000256" key="1">
    <source>
        <dbReference type="SAM" id="Phobius"/>
    </source>
</evidence>
<evidence type="ECO:0000313" key="5">
    <source>
        <dbReference type="Proteomes" id="UP000534578"/>
    </source>
</evidence>
<feature type="domain" description="GP-PDE" evidence="2">
    <location>
        <begin position="339"/>
        <end position="567"/>
    </location>
</feature>
<dbReference type="GO" id="GO:0006629">
    <property type="term" value="P:lipid metabolic process"/>
    <property type="evidence" value="ECO:0007669"/>
    <property type="project" value="InterPro"/>
</dbReference>
<feature type="transmembrane region" description="Helical" evidence="1">
    <location>
        <begin position="308"/>
        <end position="332"/>
    </location>
</feature>
<evidence type="ECO:0000313" key="3">
    <source>
        <dbReference type="EMBL" id="MBB1095991.1"/>
    </source>
</evidence>
<evidence type="ECO:0000313" key="6">
    <source>
        <dbReference type="Proteomes" id="UP001199710"/>
    </source>
</evidence>
<feature type="transmembrane region" description="Helical" evidence="1">
    <location>
        <begin position="119"/>
        <end position="141"/>
    </location>
</feature>
<gene>
    <name evidence="3" type="ORF">H5R92_07380</name>
    <name evidence="4" type="ORF">LTY36_09045</name>
</gene>
<keyword evidence="1" id="KW-1133">Transmembrane helix</keyword>
<dbReference type="PANTHER" id="PTHR46211:SF8">
    <property type="entry name" value="PHOSPHODIESTERASE"/>
    <property type="match status" value="1"/>
</dbReference>
<comment type="caution">
    <text evidence="3">The sequence shown here is derived from an EMBL/GenBank/DDBJ whole genome shotgun (WGS) entry which is preliminary data.</text>
</comment>
<reference evidence="4 6" key="2">
    <citation type="submission" date="2021-12" db="EMBL/GenBank/DDBJ databases">
        <title>A phylogenomic analysis of Limosilactobacillus reuteri reveals ancient and stable evolutionary relationships with rodents and birds and zoonotic transmission to humans.</title>
        <authorList>
            <person name="Li F."/>
            <person name="Li X."/>
            <person name="Cheng C."/>
            <person name="Tollenaar S."/>
            <person name="Zhang J.S."/>
            <person name="Simpson D."/>
            <person name="Tasseva G."/>
            <person name="Perez-Munoz M.E."/>
            <person name="Frese S."/>
            <person name="Gaenzle M.G."/>
            <person name="Walter J."/>
            <person name="Zheng J."/>
        </authorList>
    </citation>
    <scope>NUCLEOTIDE SEQUENCE [LARGE SCALE GENOMIC DNA]</scope>
    <source>
        <strain evidence="4 6">BG-MG3-B</strain>
    </source>
</reference>
<feature type="transmembrane region" description="Helical" evidence="1">
    <location>
        <begin position="174"/>
        <end position="196"/>
    </location>
</feature>
<evidence type="ECO:0000313" key="4">
    <source>
        <dbReference type="EMBL" id="MCD7131325.1"/>
    </source>
</evidence>
<evidence type="ECO:0000259" key="2">
    <source>
        <dbReference type="PROSITE" id="PS51704"/>
    </source>
</evidence>
<dbReference type="Proteomes" id="UP001199710">
    <property type="component" value="Unassembled WGS sequence"/>
</dbReference>
<dbReference type="EMBL" id="JAJPDE010000077">
    <property type="protein sequence ID" value="MCD7131325.1"/>
    <property type="molecule type" value="Genomic_DNA"/>
</dbReference>
<reference evidence="3 5" key="1">
    <citation type="submission" date="2020-07" db="EMBL/GenBank/DDBJ databases">
        <title>Description of Limosilactobacillus balticus sp. nov., Limosilactobacillus agrestis sp. nov., Limosilactobacillus albertensis sp. nov., Limosilactobacillus rudii sp. nov., Limosilactobacillus fastidiosus sp. nov., five novel Limosilactobacillus species isolated from the vertebrate gastrointestinal tract, and proposal of 6 subspecies of Limosilactobacillus reuteri adapted to the gastrointestinal tract of specific vertebrate hosts.</title>
        <authorList>
            <person name="Li F."/>
            <person name="Cheng C."/>
            <person name="Zheng J."/>
            <person name="Quevedo R.M."/>
            <person name="Li J."/>
            <person name="Roos S."/>
            <person name="Gaenzle M.G."/>
            <person name="Walter J."/>
        </authorList>
    </citation>
    <scope>NUCLEOTIDE SEQUENCE [LARGE SCALE GENOMIC DNA]</scope>
    <source>
        <strain evidence="3 5">BG-MG3-A</strain>
    </source>
</reference>
<feature type="transmembrane region" description="Helical" evidence="1">
    <location>
        <begin position="217"/>
        <end position="245"/>
    </location>
</feature>
<organism evidence="3 5">
    <name type="scientific">Limosilactobacillus agrestis</name>
    <dbReference type="NCBI Taxonomy" id="2759748"/>
    <lineage>
        <taxon>Bacteria</taxon>
        <taxon>Bacillati</taxon>
        <taxon>Bacillota</taxon>
        <taxon>Bacilli</taxon>
        <taxon>Lactobacillales</taxon>
        <taxon>Lactobacillaceae</taxon>
        <taxon>Limosilactobacillus</taxon>
    </lineage>
</organism>